<comment type="caution">
    <text evidence="4">The sequence shown here is derived from an EMBL/GenBank/DDBJ whole genome shotgun (WGS) entry which is preliminary data.</text>
</comment>
<feature type="signal peptide" evidence="2">
    <location>
        <begin position="1"/>
        <end position="22"/>
    </location>
</feature>
<dbReference type="SUPFAM" id="SSF82171">
    <property type="entry name" value="DPP6 N-terminal domain-like"/>
    <property type="match status" value="1"/>
</dbReference>
<dbReference type="InterPro" id="IPR029058">
    <property type="entry name" value="AB_hydrolase_fold"/>
</dbReference>
<dbReference type="PROSITE" id="PS51257">
    <property type="entry name" value="PROKAR_LIPOPROTEIN"/>
    <property type="match status" value="1"/>
</dbReference>
<reference evidence="5" key="1">
    <citation type="journal article" date="2019" name="Int. J. Syst. Evol. Microbiol.">
        <title>The Global Catalogue of Microorganisms (GCM) 10K type strain sequencing project: providing services to taxonomists for standard genome sequencing and annotation.</title>
        <authorList>
            <consortium name="The Broad Institute Genomics Platform"/>
            <consortium name="The Broad Institute Genome Sequencing Center for Infectious Disease"/>
            <person name="Wu L."/>
            <person name="Ma J."/>
        </authorList>
    </citation>
    <scope>NUCLEOTIDE SEQUENCE [LARGE SCALE GENOMIC DNA]</scope>
    <source>
        <strain evidence="5">CGMCC 1.16619</strain>
    </source>
</reference>
<keyword evidence="2" id="KW-0732">Signal</keyword>
<dbReference type="RefSeq" id="WP_377321179.1">
    <property type="nucleotide sequence ID" value="NZ_JBHSNF010000003.1"/>
</dbReference>
<gene>
    <name evidence="4" type="ORF">ACFPPA_14620</name>
</gene>
<dbReference type="Proteomes" id="UP001596114">
    <property type="component" value="Unassembled WGS sequence"/>
</dbReference>
<accession>A0ABW0QQG8</accession>
<organism evidence="4 5">
    <name type="scientific">Rhodanobacter ginsengisoli</name>
    <dbReference type="NCBI Taxonomy" id="418646"/>
    <lineage>
        <taxon>Bacteria</taxon>
        <taxon>Pseudomonadati</taxon>
        <taxon>Pseudomonadota</taxon>
        <taxon>Gammaproteobacteria</taxon>
        <taxon>Lysobacterales</taxon>
        <taxon>Rhodanobacteraceae</taxon>
        <taxon>Rhodanobacter</taxon>
    </lineage>
</organism>
<evidence type="ECO:0000313" key="4">
    <source>
        <dbReference type="EMBL" id="MFC5526970.1"/>
    </source>
</evidence>
<evidence type="ECO:0000256" key="2">
    <source>
        <dbReference type="SAM" id="SignalP"/>
    </source>
</evidence>
<evidence type="ECO:0000256" key="1">
    <source>
        <dbReference type="ARBA" id="ARBA00022801"/>
    </source>
</evidence>
<dbReference type="PANTHER" id="PTHR42776">
    <property type="entry name" value="SERINE PEPTIDASE S9 FAMILY MEMBER"/>
    <property type="match status" value="1"/>
</dbReference>
<proteinExistence type="predicted"/>
<protein>
    <submittedName>
        <fullName evidence="4">Prolyl oligopeptidase family serine peptidase</fullName>
    </submittedName>
</protein>
<keyword evidence="5" id="KW-1185">Reference proteome</keyword>
<evidence type="ECO:0000259" key="3">
    <source>
        <dbReference type="Pfam" id="PF00326"/>
    </source>
</evidence>
<dbReference type="EMBL" id="JBHSNF010000003">
    <property type="protein sequence ID" value="MFC5526970.1"/>
    <property type="molecule type" value="Genomic_DNA"/>
</dbReference>
<dbReference type="Pfam" id="PF00326">
    <property type="entry name" value="Peptidase_S9"/>
    <property type="match status" value="1"/>
</dbReference>
<feature type="domain" description="Peptidase S9 prolyl oligopeptidase catalytic" evidence="3">
    <location>
        <begin position="449"/>
        <end position="659"/>
    </location>
</feature>
<dbReference type="Gene3D" id="3.40.50.1820">
    <property type="entry name" value="alpha/beta hydrolase"/>
    <property type="match status" value="1"/>
</dbReference>
<keyword evidence="1" id="KW-0378">Hydrolase</keyword>
<name>A0ABW0QQG8_9GAMM</name>
<dbReference type="PANTHER" id="PTHR42776:SF27">
    <property type="entry name" value="DIPEPTIDYL PEPTIDASE FAMILY MEMBER 6"/>
    <property type="match status" value="1"/>
</dbReference>
<dbReference type="SUPFAM" id="SSF53474">
    <property type="entry name" value="alpha/beta-Hydrolases"/>
    <property type="match status" value="1"/>
</dbReference>
<sequence>MARISGWIVLLAAMVGMSCAIATDTAASGRNGIDEFARDPDFSHVSISPDGHYLAALAPVPGKPQQNQLVILDAATARPLRALNSGSYQLISNYRWAGEHRLIGTVAIKLDGLDTPIPTGELFAIGADGSRPLTLFGFRAHANTETGLGQREQRAAFAWVVSTELADRGRIVIATRPYSDSRKGVDNSVETIDVMTGSARRIGGSPAHDADFVADHAGRVRVAYASTDHLDTRLWTRQGDGDAWVLRNDPARSGVVLMPIGFDRDNRKLYVISSSQGDKPDAVELMDMASGKRSLVYRGQFADPLRLLPSADGRDYYAVITADGRPDLHYIDSDSPEARLNRALAKQFPGRLVYLSSFSADGKRAIIHEQSDRNPGDYFLLDLTTHSAHHLLSAYRRIDPLQMRPVQPIALTARDGLALHGFITLPSGHAPYPLVVMVHGGPFGISDQWTFDPEVQMLAGHGYAVLQVNYRGSGGYGTRFISRGYRQWGRAMQDDLVDATHWAVSRGYADPARLCIYGASYGGYAALEAVVREPELYRCAIGYAGVYDMRVQLQKGDTQSTNAGLNYMHETMGSDPAELLAHSPLAGVGRIRARLLLIHGGADQRVPFSNFREFTAALDARHKSYDTLVEPDEGHGFFVEAHRVEAYRKMLDFLDRSIGQADAITR</sequence>
<evidence type="ECO:0000313" key="5">
    <source>
        <dbReference type="Proteomes" id="UP001596114"/>
    </source>
</evidence>
<dbReference type="InterPro" id="IPR001375">
    <property type="entry name" value="Peptidase_S9_cat"/>
</dbReference>
<feature type="chain" id="PRO_5046713987" evidence="2">
    <location>
        <begin position="23"/>
        <end position="666"/>
    </location>
</feature>